<dbReference type="SMART" id="SM00116">
    <property type="entry name" value="CBS"/>
    <property type="match status" value="2"/>
</dbReference>
<feature type="transmembrane region" description="Helical" evidence="9">
    <location>
        <begin position="361"/>
        <end position="381"/>
    </location>
</feature>
<name>A0ABT1AYH3_9FLAO</name>
<dbReference type="EMBL" id="JAMXIB010000006">
    <property type="protein sequence ID" value="MCO5725088.1"/>
    <property type="molecule type" value="Genomic_DNA"/>
</dbReference>
<comment type="subunit">
    <text evidence="9">Homodimer.</text>
</comment>
<feature type="domain" description="CBS" evidence="10">
    <location>
        <begin position="141"/>
        <end position="204"/>
    </location>
</feature>
<protein>
    <recommendedName>
        <fullName evidence="9">Magnesium transporter MgtE</fullName>
    </recommendedName>
</protein>
<dbReference type="Gene3D" id="1.25.60.10">
    <property type="entry name" value="MgtE N-terminal domain-like"/>
    <property type="match status" value="1"/>
</dbReference>
<feature type="domain" description="CBS" evidence="10">
    <location>
        <begin position="205"/>
        <end position="261"/>
    </location>
</feature>
<dbReference type="Gene3D" id="1.10.357.20">
    <property type="entry name" value="SLC41 divalent cation transporters, integral membrane domain"/>
    <property type="match status" value="1"/>
</dbReference>
<sequence length="451" mass="49758">MIPFKLTEELLSEIEQLIDDRQDDALHTMMEEVHYADIAEIINELNEDQATYLIKLLDSGKTSDVLTELDEDVREAILGNLSSKEIAGELEELDTDDAADIIAELPREIVQEVISEITDREHARDIVDLLRYDENSAGGLMAKELVKVNENWTVLTCVREMRHQAENVTRVHSIYVVDDEGILKGRLSLKDLLTASTKAPIREVYIPKVDFVNVNEKPEEVAKIMSKYDLEAIPVVDEIGRLVGRITIDDIVDVIREEADKDYQLAAGISQDVEADDSIWELTRARLPWLFLGLVGGVGAAAIMGGFESLISQHAILFFFTPLIAAMAGNVGVQSSAIIVQGLANDDLKGSITQRLVKEMMLAALNGLILAAVLLLFTWFWKGNLPTALAISISLIAVIVVAGIVGTFIPLFLHRRGIDPAIATGPFITTSNDIFGILIYFWIAKLLLGIG</sequence>
<evidence type="ECO:0000256" key="9">
    <source>
        <dbReference type="RuleBase" id="RU362011"/>
    </source>
</evidence>
<keyword evidence="12" id="KW-1185">Reference proteome</keyword>
<evidence type="ECO:0000256" key="7">
    <source>
        <dbReference type="ARBA" id="ARBA00023136"/>
    </source>
</evidence>
<dbReference type="RefSeq" id="WP_252741461.1">
    <property type="nucleotide sequence ID" value="NZ_JAMXIB010000006.1"/>
</dbReference>
<dbReference type="SUPFAM" id="SSF158791">
    <property type="entry name" value="MgtE N-terminal domain-like"/>
    <property type="match status" value="1"/>
</dbReference>
<proteinExistence type="inferred from homology"/>
<evidence type="ECO:0000313" key="12">
    <source>
        <dbReference type="Proteomes" id="UP001206312"/>
    </source>
</evidence>
<dbReference type="Pfam" id="PF03448">
    <property type="entry name" value="MgtE_N"/>
    <property type="match status" value="1"/>
</dbReference>
<reference evidence="11 12" key="1">
    <citation type="submission" date="2022-06" db="EMBL/GenBank/DDBJ databases">
        <authorList>
            <person name="Xuan X."/>
        </authorList>
    </citation>
    <scope>NUCLEOTIDE SEQUENCE [LARGE SCALE GENOMIC DNA]</scope>
    <source>
        <strain evidence="11 12">2V75</strain>
    </source>
</reference>
<dbReference type="PANTHER" id="PTHR43773">
    <property type="entry name" value="MAGNESIUM TRANSPORTER MGTE"/>
    <property type="match status" value="1"/>
</dbReference>
<dbReference type="InterPro" id="IPR046342">
    <property type="entry name" value="CBS_dom_sf"/>
</dbReference>
<evidence type="ECO:0000256" key="6">
    <source>
        <dbReference type="ARBA" id="ARBA00022989"/>
    </source>
</evidence>
<dbReference type="InterPro" id="IPR006668">
    <property type="entry name" value="Mg_transptr_MgtE_intracell_dom"/>
</dbReference>
<gene>
    <name evidence="11" type="primary">mgtE</name>
    <name evidence="11" type="ORF">NG653_09500</name>
</gene>
<feature type="transmembrane region" description="Helical" evidence="9">
    <location>
        <begin position="387"/>
        <end position="413"/>
    </location>
</feature>
<evidence type="ECO:0000256" key="1">
    <source>
        <dbReference type="ARBA" id="ARBA00004141"/>
    </source>
</evidence>
<keyword evidence="8" id="KW-0129">CBS domain</keyword>
<dbReference type="InterPro" id="IPR006669">
    <property type="entry name" value="MgtE_transporter"/>
</dbReference>
<comment type="subcellular location">
    <subcellularLocation>
        <location evidence="9">Cell membrane</location>
        <topology evidence="9">Multi-pass membrane protein</topology>
    </subcellularLocation>
    <subcellularLocation>
        <location evidence="1">Membrane</location>
        <topology evidence="1">Multi-pass membrane protein</topology>
    </subcellularLocation>
</comment>
<dbReference type="InterPro" id="IPR000644">
    <property type="entry name" value="CBS_dom"/>
</dbReference>
<comment type="function">
    <text evidence="9">Acts as a magnesium transporter.</text>
</comment>
<evidence type="ECO:0000259" key="10">
    <source>
        <dbReference type="PROSITE" id="PS51371"/>
    </source>
</evidence>
<dbReference type="NCBIfam" id="TIGR00400">
    <property type="entry name" value="mgtE"/>
    <property type="match status" value="1"/>
</dbReference>
<keyword evidence="5 9" id="KW-0460">Magnesium</keyword>
<dbReference type="SUPFAM" id="SSF161093">
    <property type="entry name" value="MgtE membrane domain-like"/>
    <property type="match status" value="1"/>
</dbReference>
<dbReference type="SMART" id="SM00924">
    <property type="entry name" value="MgtE_N"/>
    <property type="match status" value="1"/>
</dbReference>
<dbReference type="PROSITE" id="PS51371">
    <property type="entry name" value="CBS"/>
    <property type="match status" value="2"/>
</dbReference>
<dbReference type="InterPro" id="IPR036739">
    <property type="entry name" value="SLC41_membr_dom_sf"/>
</dbReference>
<dbReference type="Pfam" id="PF00571">
    <property type="entry name" value="CBS"/>
    <property type="match status" value="2"/>
</dbReference>
<keyword evidence="4 9" id="KW-0812">Transmembrane</keyword>
<evidence type="ECO:0000256" key="3">
    <source>
        <dbReference type="ARBA" id="ARBA00022448"/>
    </source>
</evidence>
<comment type="caution">
    <text evidence="11">The sequence shown here is derived from an EMBL/GenBank/DDBJ whole genome shotgun (WGS) entry which is preliminary data.</text>
</comment>
<dbReference type="PANTHER" id="PTHR43773:SF1">
    <property type="entry name" value="MAGNESIUM TRANSPORTER MGTE"/>
    <property type="match status" value="1"/>
</dbReference>
<comment type="caution">
    <text evidence="9">Lacks conserved residue(s) required for the propagation of feature annotation.</text>
</comment>
<dbReference type="CDD" id="cd04606">
    <property type="entry name" value="CBS_pair_Mg_transporter"/>
    <property type="match status" value="1"/>
</dbReference>
<keyword evidence="7 9" id="KW-0472">Membrane</keyword>
<keyword evidence="9" id="KW-0479">Metal-binding</keyword>
<keyword evidence="3 9" id="KW-0813">Transport</keyword>
<dbReference type="InterPro" id="IPR006667">
    <property type="entry name" value="SLC41_membr_dom"/>
</dbReference>
<evidence type="ECO:0000256" key="4">
    <source>
        <dbReference type="ARBA" id="ARBA00022692"/>
    </source>
</evidence>
<feature type="transmembrane region" description="Helical" evidence="9">
    <location>
        <begin position="317"/>
        <end position="340"/>
    </location>
</feature>
<comment type="similarity">
    <text evidence="2 9">Belongs to the SLC41A transporter family.</text>
</comment>
<dbReference type="Proteomes" id="UP001206312">
    <property type="component" value="Unassembled WGS sequence"/>
</dbReference>
<dbReference type="Pfam" id="PF01769">
    <property type="entry name" value="MgtE"/>
    <property type="match status" value="1"/>
</dbReference>
<evidence type="ECO:0000256" key="2">
    <source>
        <dbReference type="ARBA" id="ARBA00009749"/>
    </source>
</evidence>
<dbReference type="InterPro" id="IPR038076">
    <property type="entry name" value="MgtE_N_sf"/>
</dbReference>
<accession>A0ABT1AYH3</accession>
<feature type="transmembrane region" description="Helical" evidence="9">
    <location>
        <begin position="289"/>
        <end position="311"/>
    </location>
</feature>
<dbReference type="SUPFAM" id="SSF54631">
    <property type="entry name" value="CBS-domain pair"/>
    <property type="match status" value="1"/>
</dbReference>
<keyword evidence="6 9" id="KW-1133">Transmembrane helix</keyword>
<keyword evidence="9" id="KW-1003">Cell membrane</keyword>
<evidence type="ECO:0000256" key="8">
    <source>
        <dbReference type="PROSITE-ProRule" id="PRU00703"/>
    </source>
</evidence>
<evidence type="ECO:0000313" key="11">
    <source>
        <dbReference type="EMBL" id="MCO5725088.1"/>
    </source>
</evidence>
<organism evidence="11 12">
    <name type="scientific">Robiginitalea marina</name>
    <dbReference type="NCBI Taxonomy" id="2954105"/>
    <lineage>
        <taxon>Bacteria</taxon>
        <taxon>Pseudomonadati</taxon>
        <taxon>Bacteroidota</taxon>
        <taxon>Flavobacteriia</taxon>
        <taxon>Flavobacteriales</taxon>
        <taxon>Flavobacteriaceae</taxon>
        <taxon>Robiginitalea</taxon>
    </lineage>
</organism>
<evidence type="ECO:0000256" key="5">
    <source>
        <dbReference type="ARBA" id="ARBA00022842"/>
    </source>
</evidence>
<dbReference type="Gene3D" id="3.10.580.10">
    <property type="entry name" value="CBS-domain"/>
    <property type="match status" value="1"/>
</dbReference>